<evidence type="ECO:0000313" key="2">
    <source>
        <dbReference type="EMBL" id="SNR40507.1"/>
    </source>
</evidence>
<feature type="transmembrane region" description="Helical" evidence="1">
    <location>
        <begin position="156"/>
        <end position="189"/>
    </location>
</feature>
<evidence type="ECO:0000313" key="3">
    <source>
        <dbReference type="Proteomes" id="UP000198310"/>
    </source>
</evidence>
<accession>A0A238W265</accession>
<name>A0A238W265_9BACT</name>
<keyword evidence="1" id="KW-1133">Transmembrane helix</keyword>
<protein>
    <submittedName>
        <fullName evidence="2">Uncharacterized protein</fullName>
    </submittedName>
</protein>
<evidence type="ECO:0000256" key="1">
    <source>
        <dbReference type="SAM" id="Phobius"/>
    </source>
</evidence>
<sequence>MKHLSGIMRKVTAVAAVAVALTSCNRAEYAMLPKTSSAYHGTQRATIVKPAPAVAANTDQTASVAPEAIVAEAQAPIAAPQTAPATERAVVASAPVKEAAAKNTEAPKMSFAQKALVQKVAQKANKLAAKAQVNKKSEVASKEDTNAISRNIKLGIILLLVGLLLGLVSGILGSIVAIIGIVFIVLGLLDEV</sequence>
<dbReference type="Proteomes" id="UP000198310">
    <property type="component" value="Unassembled WGS sequence"/>
</dbReference>
<dbReference type="EMBL" id="FZNS01000002">
    <property type="protein sequence ID" value="SNR40507.1"/>
    <property type="molecule type" value="Genomic_DNA"/>
</dbReference>
<organism evidence="2 3">
    <name type="scientific">Hymenobacter mucosus</name>
    <dbReference type="NCBI Taxonomy" id="1411120"/>
    <lineage>
        <taxon>Bacteria</taxon>
        <taxon>Pseudomonadati</taxon>
        <taxon>Bacteroidota</taxon>
        <taxon>Cytophagia</taxon>
        <taxon>Cytophagales</taxon>
        <taxon>Hymenobacteraceae</taxon>
        <taxon>Hymenobacter</taxon>
    </lineage>
</organism>
<dbReference type="AlphaFoldDB" id="A0A238W265"/>
<dbReference type="PROSITE" id="PS51257">
    <property type="entry name" value="PROKAR_LIPOPROTEIN"/>
    <property type="match status" value="1"/>
</dbReference>
<proteinExistence type="predicted"/>
<gene>
    <name evidence="2" type="ORF">SAMN06269173_102150</name>
</gene>
<keyword evidence="1" id="KW-0472">Membrane</keyword>
<keyword evidence="3" id="KW-1185">Reference proteome</keyword>
<dbReference type="RefSeq" id="WP_143436995.1">
    <property type="nucleotide sequence ID" value="NZ_FZNS01000002.1"/>
</dbReference>
<keyword evidence="1" id="KW-0812">Transmembrane</keyword>
<reference evidence="3" key="1">
    <citation type="submission" date="2017-06" db="EMBL/GenBank/DDBJ databases">
        <authorList>
            <person name="Varghese N."/>
            <person name="Submissions S."/>
        </authorList>
    </citation>
    <scope>NUCLEOTIDE SEQUENCE [LARGE SCALE GENOMIC DNA]</scope>
    <source>
        <strain evidence="3">DSM 28041</strain>
    </source>
</reference>